<proteinExistence type="predicted"/>
<accession>A0A9E7TMS4</accession>
<protein>
    <submittedName>
        <fullName evidence="2">Cupin domain-containing protein</fullName>
    </submittedName>
</protein>
<dbReference type="Proteomes" id="UP001060368">
    <property type="component" value="Chromosome"/>
</dbReference>
<dbReference type="InterPro" id="IPR011051">
    <property type="entry name" value="RmlC_Cupin_sf"/>
</dbReference>
<dbReference type="InterPro" id="IPR014710">
    <property type="entry name" value="RmlC-like_jellyroll"/>
</dbReference>
<dbReference type="EMBL" id="CP096115">
    <property type="protein sequence ID" value="UUX93616.1"/>
    <property type="molecule type" value="Genomic_DNA"/>
</dbReference>
<dbReference type="Pfam" id="PF07883">
    <property type="entry name" value="Cupin_2"/>
    <property type="match status" value="1"/>
</dbReference>
<dbReference type="KEGG" id="mend:L6E24_05720"/>
<dbReference type="RefSeq" id="WP_257743753.1">
    <property type="nucleotide sequence ID" value="NZ_CP096115.1"/>
</dbReference>
<dbReference type="CDD" id="cd02230">
    <property type="entry name" value="cupin_HP0902-like"/>
    <property type="match status" value="1"/>
</dbReference>
<evidence type="ECO:0000313" key="2">
    <source>
        <dbReference type="EMBL" id="UUX93616.1"/>
    </source>
</evidence>
<keyword evidence="3" id="KW-1185">Reference proteome</keyword>
<dbReference type="PANTHER" id="PTHR37694:SF1">
    <property type="entry name" value="SLR8022 PROTEIN"/>
    <property type="match status" value="1"/>
</dbReference>
<feature type="domain" description="Cupin type-2" evidence="1">
    <location>
        <begin position="48"/>
        <end position="107"/>
    </location>
</feature>
<dbReference type="SUPFAM" id="SSF51182">
    <property type="entry name" value="RmlC-like cupins"/>
    <property type="match status" value="1"/>
</dbReference>
<sequence>MSTNNRTQLKGKILNLKDLVEYQPGSVASRMVIKNSCGSITVFSFDEDEGLSEHTAPFDAVVTILDGECEVWVAGETNVMKEGDTIIFPADVPHALSAVTGFKMALTMIRGNESEKESDSQHPKDDMKFE</sequence>
<evidence type="ECO:0000313" key="3">
    <source>
        <dbReference type="Proteomes" id="UP001060368"/>
    </source>
</evidence>
<dbReference type="AlphaFoldDB" id="A0A9E7TMS4"/>
<dbReference type="Gene3D" id="2.60.120.10">
    <property type="entry name" value="Jelly Rolls"/>
    <property type="match status" value="1"/>
</dbReference>
<dbReference type="InterPro" id="IPR013096">
    <property type="entry name" value="Cupin_2"/>
</dbReference>
<name>A0A9E7TMS4_9EURY</name>
<dbReference type="PANTHER" id="PTHR37694">
    <property type="entry name" value="SLR8022 PROTEIN"/>
    <property type="match status" value="1"/>
</dbReference>
<reference evidence="2" key="1">
    <citation type="submission" date="2022-04" db="EMBL/GenBank/DDBJ databases">
        <title>Complete genome of Methanoplanus endosymbiosus DSM 3599.</title>
        <authorList>
            <person name="Chen S.-C."/>
            <person name="You Y.-T."/>
            <person name="Zhou Y.-Z."/>
            <person name="Lai M.-C."/>
        </authorList>
    </citation>
    <scope>NUCLEOTIDE SEQUENCE</scope>
    <source>
        <strain evidence="2">DSM 3599</strain>
    </source>
</reference>
<dbReference type="GeneID" id="74307176"/>
<organism evidence="2 3">
    <name type="scientific">Methanoplanus endosymbiosus</name>
    <dbReference type="NCBI Taxonomy" id="33865"/>
    <lineage>
        <taxon>Archaea</taxon>
        <taxon>Methanobacteriati</taxon>
        <taxon>Methanobacteriota</taxon>
        <taxon>Stenosarchaea group</taxon>
        <taxon>Methanomicrobia</taxon>
        <taxon>Methanomicrobiales</taxon>
        <taxon>Methanomicrobiaceae</taxon>
        <taxon>Methanoplanus</taxon>
    </lineage>
</organism>
<evidence type="ECO:0000259" key="1">
    <source>
        <dbReference type="Pfam" id="PF07883"/>
    </source>
</evidence>
<gene>
    <name evidence="2" type="ORF">L6E24_05720</name>
</gene>